<keyword evidence="2" id="KW-1185">Reference proteome</keyword>
<sequence>MQHKKLENLQSEFMHKIRTLAPQKLQEVYKFVAVVVNEKCKIVVHADDLHRLPKNLQMTKLREKIDLDQQMLTARNHLINSLQKTEQENRSKLDKRNCQVGEKDTLISQVNNELASKEEELRKLFGILNFKQREMRRQEHVIQLLWR</sequence>
<dbReference type="EMBL" id="JAMKOV010000175">
    <property type="protein sequence ID" value="KAI8033164.1"/>
    <property type="molecule type" value="Genomic_DNA"/>
</dbReference>
<protein>
    <submittedName>
        <fullName evidence="1">Uncharacterized protein</fullName>
    </submittedName>
</protein>
<reference evidence="1" key="1">
    <citation type="journal article" date="2023" name="Genome Biol. Evol.">
        <title>Long-read-based Genome Assembly of Drosophila gunungcola Reveals Fewer Chemosensory Genes in Flower-breeding Species.</title>
        <authorList>
            <person name="Negi A."/>
            <person name="Liao B.Y."/>
            <person name="Yeh S.D."/>
        </authorList>
    </citation>
    <scope>NUCLEOTIDE SEQUENCE</scope>
    <source>
        <strain evidence="1">Sukarami</strain>
    </source>
</reference>
<dbReference type="AlphaFoldDB" id="A0A9P9YAV8"/>
<organism evidence="1 2">
    <name type="scientific">Drosophila gunungcola</name>
    <name type="common">fruit fly</name>
    <dbReference type="NCBI Taxonomy" id="103775"/>
    <lineage>
        <taxon>Eukaryota</taxon>
        <taxon>Metazoa</taxon>
        <taxon>Ecdysozoa</taxon>
        <taxon>Arthropoda</taxon>
        <taxon>Hexapoda</taxon>
        <taxon>Insecta</taxon>
        <taxon>Pterygota</taxon>
        <taxon>Neoptera</taxon>
        <taxon>Endopterygota</taxon>
        <taxon>Diptera</taxon>
        <taxon>Brachycera</taxon>
        <taxon>Muscomorpha</taxon>
        <taxon>Ephydroidea</taxon>
        <taxon>Drosophilidae</taxon>
        <taxon>Drosophila</taxon>
        <taxon>Sophophora</taxon>
    </lineage>
</organism>
<accession>A0A9P9YAV8</accession>
<name>A0A9P9YAV8_9MUSC</name>
<comment type="caution">
    <text evidence="1">The sequence shown here is derived from an EMBL/GenBank/DDBJ whole genome shotgun (WGS) entry which is preliminary data.</text>
</comment>
<evidence type="ECO:0000313" key="1">
    <source>
        <dbReference type="EMBL" id="KAI8033164.1"/>
    </source>
</evidence>
<gene>
    <name evidence="1" type="ORF">M5D96_014079</name>
</gene>
<evidence type="ECO:0000313" key="2">
    <source>
        <dbReference type="Proteomes" id="UP001059596"/>
    </source>
</evidence>
<dbReference type="Proteomes" id="UP001059596">
    <property type="component" value="Unassembled WGS sequence"/>
</dbReference>
<proteinExistence type="predicted"/>